<gene>
    <name evidence="1" type="ordered locus">Dalk_0074</name>
</gene>
<organism evidence="1 2">
    <name type="scientific">Desulfatibacillum aliphaticivorans</name>
    <dbReference type="NCBI Taxonomy" id="218208"/>
    <lineage>
        <taxon>Bacteria</taxon>
        <taxon>Pseudomonadati</taxon>
        <taxon>Thermodesulfobacteriota</taxon>
        <taxon>Desulfobacteria</taxon>
        <taxon>Desulfobacterales</taxon>
        <taxon>Desulfatibacillaceae</taxon>
        <taxon>Desulfatibacillum</taxon>
    </lineage>
</organism>
<keyword evidence="2" id="KW-1185">Reference proteome</keyword>
<evidence type="ECO:0000313" key="1">
    <source>
        <dbReference type="EMBL" id="ACL01784.1"/>
    </source>
</evidence>
<protein>
    <submittedName>
        <fullName evidence="1">Uncharacterized protein</fullName>
    </submittedName>
</protein>
<dbReference type="Proteomes" id="UP000000739">
    <property type="component" value="Chromosome"/>
</dbReference>
<dbReference type="AlphaFoldDB" id="B8FKG9"/>
<dbReference type="RefSeq" id="WP_012609224.1">
    <property type="nucleotide sequence ID" value="NC_011768.1"/>
</dbReference>
<dbReference type="EMBL" id="CP001322">
    <property type="protein sequence ID" value="ACL01784.1"/>
    <property type="molecule type" value="Genomic_DNA"/>
</dbReference>
<sequence length="78" mass="8612">MERLSYGERKALTALQSYGRIIWRRIEGAVHSEEGAPRMGGFSVEDMESLVNQGFAKRTQVAPNLVFRVTGPGMGAEL</sequence>
<dbReference type="KEGG" id="dal:Dalk_0074"/>
<proteinExistence type="predicted"/>
<reference evidence="1 2" key="1">
    <citation type="journal article" date="2012" name="Environ. Microbiol.">
        <title>The genome sequence of Desulfatibacillum alkenivorans AK-01: a blueprint for anaerobic alkane oxidation.</title>
        <authorList>
            <person name="Callaghan A.V."/>
            <person name="Morris B.E."/>
            <person name="Pereira I.A."/>
            <person name="McInerney M.J."/>
            <person name="Austin R.N."/>
            <person name="Groves J.T."/>
            <person name="Kukor J.J."/>
            <person name="Suflita J.M."/>
            <person name="Young L.Y."/>
            <person name="Zylstra G.J."/>
            <person name="Wawrik B."/>
        </authorList>
    </citation>
    <scope>NUCLEOTIDE SEQUENCE [LARGE SCALE GENOMIC DNA]</scope>
    <source>
        <strain evidence="1 2">AK-01</strain>
    </source>
</reference>
<dbReference type="HOGENOM" id="CLU_2616188_0_0_7"/>
<accession>B8FKG9</accession>
<evidence type="ECO:0000313" key="2">
    <source>
        <dbReference type="Proteomes" id="UP000000739"/>
    </source>
</evidence>
<name>B8FKG9_DESAL</name>